<comment type="caution">
    <text evidence="1">The sequence shown here is derived from an EMBL/GenBank/DDBJ whole genome shotgun (WGS) entry which is preliminary data.</text>
</comment>
<protein>
    <submittedName>
        <fullName evidence="1">Uncharacterized protein</fullName>
    </submittedName>
</protein>
<keyword evidence="2" id="KW-1185">Reference proteome</keyword>
<gene>
    <name evidence="1" type="ORF">Aco03nite_068870</name>
</gene>
<proteinExistence type="predicted"/>
<reference evidence="1 2" key="1">
    <citation type="submission" date="2021-01" db="EMBL/GenBank/DDBJ databases">
        <title>Whole genome shotgun sequence of Actinoplanes couchii NBRC 106145.</title>
        <authorList>
            <person name="Komaki H."/>
            <person name="Tamura T."/>
        </authorList>
    </citation>
    <scope>NUCLEOTIDE SEQUENCE [LARGE SCALE GENOMIC DNA]</scope>
    <source>
        <strain evidence="1 2">NBRC 106145</strain>
    </source>
</reference>
<dbReference type="Proteomes" id="UP000612282">
    <property type="component" value="Unassembled WGS sequence"/>
</dbReference>
<evidence type="ECO:0000313" key="2">
    <source>
        <dbReference type="Proteomes" id="UP000612282"/>
    </source>
</evidence>
<organism evidence="1 2">
    <name type="scientific">Actinoplanes couchii</name>
    <dbReference type="NCBI Taxonomy" id="403638"/>
    <lineage>
        <taxon>Bacteria</taxon>
        <taxon>Bacillati</taxon>
        <taxon>Actinomycetota</taxon>
        <taxon>Actinomycetes</taxon>
        <taxon>Micromonosporales</taxon>
        <taxon>Micromonosporaceae</taxon>
        <taxon>Actinoplanes</taxon>
    </lineage>
</organism>
<evidence type="ECO:0000313" key="1">
    <source>
        <dbReference type="EMBL" id="GID58483.1"/>
    </source>
</evidence>
<name>A0ABQ3XJ16_9ACTN</name>
<dbReference type="EMBL" id="BOMG01000085">
    <property type="protein sequence ID" value="GID58483.1"/>
    <property type="molecule type" value="Genomic_DNA"/>
</dbReference>
<sequence length="147" mass="16064">MLSDYDPGQLMAGFRSMSMLAGLVERGGRPAAISPTIPLRSGEKQYGWFPVDVTGVGRRLAVVTSERLILAGAEYRLRSVTSLRPRPGDFTLALDVRDGRSVEVAGPWVPWLGVVLCAEIHGAAWPPGYAPVIPAPRRRRELADTRR</sequence>
<accession>A0ABQ3XJ16</accession>